<reference evidence="2 3" key="1">
    <citation type="submission" date="2018-06" db="EMBL/GenBank/DDBJ databases">
        <title>Chryseolinea flavus sp. nov., a member of the phylum Bacteroidetes isolated from soil.</title>
        <authorList>
            <person name="Li Y."/>
            <person name="Wang J."/>
        </authorList>
    </citation>
    <scope>NUCLEOTIDE SEQUENCE [LARGE SCALE GENOMIC DNA]</scope>
    <source>
        <strain evidence="2 3">SDU1-6</strain>
    </source>
</reference>
<dbReference type="InterPro" id="IPR005184">
    <property type="entry name" value="DUF306_Meta_HslJ"/>
</dbReference>
<dbReference type="PANTHER" id="PTHR35535">
    <property type="entry name" value="HEAT SHOCK PROTEIN HSLJ"/>
    <property type="match status" value="1"/>
</dbReference>
<protein>
    <submittedName>
        <fullName evidence="2">META domain-containing protein</fullName>
    </submittedName>
</protein>
<comment type="caution">
    <text evidence="2">The sequence shown here is derived from an EMBL/GenBank/DDBJ whole genome shotgun (WGS) entry which is preliminary data.</text>
</comment>
<feature type="domain" description="DUF306" evidence="1">
    <location>
        <begin position="27"/>
        <end position="130"/>
    </location>
</feature>
<dbReference type="Gene3D" id="2.40.128.270">
    <property type="match status" value="1"/>
</dbReference>
<keyword evidence="3" id="KW-1185">Reference proteome</keyword>
<evidence type="ECO:0000313" key="3">
    <source>
        <dbReference type="Proteomes" id="UP000251889"/>
    </source>
</evidence>
<gene>
    <name evidence="2" type="ORF">DQQ10_18350</name>
</gene>
<dbReference type="RefSeq" id="WP_112748349.1">
    <property type="nucleotide sequence ID" value="NZ_QMFY01000010.1"/>
</dbReference>
<dbReference type="InterPro" id="IPR053147">
    <property type="entry name" value="Hsp_HslJ-like"/>
</dbReference>
<dbReference type="PANTHER" id="PTHR35535:SF1">
    <property type="entry name" value="HEAT SHOCK PROTEIN HSLJ"/>
    <property type="match status" value="1"/>
</dbReference>
<evidence type="ECO:0000313" key="2">
    <source>
        <dbReference type="EMBL" id="RAV99562.1"/>
    </source>
</evidence>
<organism evidence="2 3">
    <name type="scientific">Pseudochryseolinea flava</name>
    <dbReference type="NCBI Taxonomy" id="2059302"/>
    <lineage>
        <taxon>Bacteria</taxon>
        <taxon>Pseudomonadati</taxon>
        <taxon>Bacteroidota</taxon>
        <taxon>Cytophagia</taxon>
        <taxon>Cytophagales</taxon>
        <taxon>Fulvivirgaceae</taxon>
        <taxon>Pseudochryseolinea</taxon>
    </lineage>
</organism>
<evidence type="ECO:0000259" key="1">
    <source>
        <dbReference type="Pfam" id="PF03724"/>
    </source>
</evidence>
<dbReference type="AlphaFoldDB" id="A0A364XYX6"/>
<dbReference type="OrthoDB" id="5348860at2"/>
<accession>A0A364XYX6</accession>
<sequence>MKYIASIFMMILICQCKPAEKTSASTASLENTYWKLSEMNGIPVSTPENQREVHFVLTKDGSELRVKGFAGCNTMGGSYTVNNNTIKFSTFSTKMMCSERMDIETFMFSTLNDADNFKIKGETLELYQGNTFLAKFESVYFK</sequence>
<proteinExistence type="predicted"/>
<dbReference type="Pfam" id="PF03724">
    <property type="entry name" value="META"/>
    <property type="match status" value="1"/>
</dbReference>
<dbReference type="EMBL" id="QMFY01000010">
    <property type="protein sequence ID" value="RAV99562.1"/>
    <property type="molecule type" value="Genomic_DNA"/>
</dbReference>
<dbReference type="Proteomes" id="UP000251889">
    <property type="component" value="Unassembled WGS sequence"/>
</dbReference>
<name>A0A364XYX6_9BACT</name>
<dbReference type="InterPro" id="IPR038670">
    <property type="entry name" value="HslJ-like_sf"/>
</dbReference>